<dbReference type="AlphaFoldDB" id="A0A7X1B7E8"/>
<name>A0A7X1B7E8_9BACT</name>
<protein>
    <submittedName>
        <fullName evidence="2">Motility associated factor glycosyltransferase family protein</fullName>
    </submittedName>
</protein>
<dbReference type="Proteomes" id="UP000526501">
    <property type="component" value="Unassembled WGS sequence"/>
</dbReference>
<sequence>MNRLEELFVEKHSSLRAILEEAFHEDVELAAWREQARDPKLLLERWASGLRFPEDSAIALSGVGDGSHIKAVLEAMPESGMVFCAEADPERFKAFLRTSVAEELLADPRVALGTGPLDERFFESLRSFPVMDFEHAEPVVFAPLFNEAESYYSEFFTEFARRLDVCRKLVGTLISKSGLWQGNSIRNLPTLARSPDPMEFFGAFDGVPMIMAGAGPSLDESLDFLRWAQDRAVIVAGNSSIRALVNGGVRPHFVLAADPNRTTDSGFEGVELGDTILICPFMVYPAVVERFGENVIAWAKGNELASYFRNAAGVQQLAHVTEHGTVSACAFDIALIFGCSSLHFVGQDLAVRSDGRLHNSDSFYRDEGKDVTNVEKCRWVEGNTVDKVPVEEKLFVYLKTFEMMARAYAKEMQPLKRGGLVLYNHSRLGAKVEHMPYLDFDQAKQRLDRFSSSSFRQKWKRVQRTLSRYMIGWGKIESLYLELQGYLESICSLALRHAMALELGESDQETARAAKSELLDLIKANPNFEAIMDSGQLQMELYVYNRTRLLKSRKKEGAQSVEHEALKDYFWAVAEGSYQTLAAFEGSLLAKAKTEELR</sequence>
<gene>
    <name evidence="2" type="ORF">H5P27_06945</name>
</gene>
<comment type="caution">
    <text evidence="2">The sequence shown here is derived from an EMBL/GenBank/DDBJ whole genome shotgun (WGS) entry which is preliminary data.</text>
</comment>
<evidence type="ECO:0000259" key="1">
    <source>
        <dbReference type="Pfam" id="PF01973"/>
    </source>
</evidence>
<keyword evidence="3" id="KW-1185">Reference proteome</keyword>
<keyword evidence="2" id="KW-0808">Transferase</keyword>
<evidence type="ECO:0000313" key="2">
    <source>
        <dbReference type="EMBL" id="MBC2605775.1"/>
    </source>
</evidence>
<dbReference type="InterPro" id="IPR002826">
    <property type="entry name" value="MptE-like"/>
</dbReference>
<reference evidence="2 3" key="1">
    <citation type="submission" date="2020-07" db="EMBL/GenBank/DDBJ databases">
        <authorList>
            <person name="Feng X."/>
        </authorList>
    </citation>
    <scope>NUCLEOTIDE SEQUENCE [LARGE SCALE GENOMIC DNA]</scope>
    <source>
        <strain evidence="2 3">JCM23202</strain>
    </source>
</reference>
<accession>A0A7X1B7E8</accession>
<dbReference type="RefSeq" id="WP_185659669.1">
    <property type="nucleotide sequence ID" value="NZ_CAWPOO010000007.1"/>
</dbReference>
<dbReference type="EMBL" id="JACHVC010000007">
    <property type="protein sequence ID" value="MBC2605775.1"/>
    <property type="molecule type" value="Genomic_DNA"/>
</dbReference>
<dbReference type="GO" id="GO:0016740">
    <property type="term" value="F:transferase activity"/>
    <property type="evidence" value="ECO:0007669"/>
    <property type="project" value="UniProtKB-KW"/>
</dbReference>
<feature type="domain" description="6-hydroxymethylpterin diphosphokinase MptE-like" evidence="1">
    <location>
        <begin position="183"/>
        <end position="352"/>
    </location>
</feature>
<dbReference type="Pfam" id="PF01973">
    <property type="entry name" value="MptE-like"/>
    <property type="match status" value="1"/>
</dbReference>
<proteinExistence type="predicted"/>
<evidence type="ECO:0000313" key="3">
    <source>
        <dbReference type="Proteomes" id="UP000526501"/>
    </source>
</evidence>
<dbReference type="PANTHER" id="PTHR41786:SF1">
    <property type="entry name" value="6-HYDROXYMETHYLPTERIN DIPHOSPHOKINASE MPTE-LIKE DOMAIN-CONTAINING PROTEIN"/>
    <property type="match status" value="1"/>
</dbReference>
<dbReference type="PANTHER" id="PTHR41786">
    <property type="entry name" value="MOTILITY ACCESSORY FACTOR MAF"/>
    <property type="match status" value="1"/>
</dbReference>
<organism evidence="2 3">
    <name type="scientific">Pelagicoccus albus</name>
    <dbReference type="NCBI Taxonomy" id="415222"/>
    <lineage>
        <taxon>Bacteria</taxon>
        <taxon>Pseudomonadati</taxon>
        <taxon>Verrucomicrobiota</taxon>
        <taxon>Opitutia</taxon>
        <taxon>Puniceicoccales</taxon>
        <taxon>Pelagicoccaceae</taxon>
        <taxon>Pelagicoccus</taxon>
    </lineage>
</organism>